<dbReference type="RefSeq" id="WP_060817148.1">
    <property type="nucleotide sequence ID" value="NZ_FCOC02000001.1"/>
</dbReference>
<comment type="subcellular location">
    <subcellularLocation>
        <location evidence="1">Membrane</location>
        <topology evidence="1">Single-pass membrane protein</topology>
    </subcellularLocation>
</comment>
<feature type="compositionally biased region" description="Pro residues" evidence="6">
    <location>
        <begin position="94"/>
        <end position="111"/>
    </location>
</feature>
<keyword evidence="4 7" id="KW-1133">Transmembrane helix</keyword>
<proteinExistence type="inferred from homology"/>
<comment type="similarity">
    <text evidence="2">Belongs to the TrbI/VirB10 family.</text>
</comment>
<evidence type="ECO:0000256" key="2">
    <source>
        <dbReference type="ARBA" id="ARBA00010265"/>
    </source>
</evidence>
<dbReference type="Pfam" id="PF03743">
    <property type="entry name" value="TrbI"/>
    <property type="match status" value="1"/>
</dbReference>
<accession>A0A158ESD4</accession>
<keyword evidence="5 7" id="KW-0472">Membrane</keyword>
<dbReference type="Proteomes" id="UP000054893">
    <property type="component" value="Unassembled WGS sequence"/>
</dbReference>
<keyword evidence="3 7" id="KW-0812">Transmembrane</keyword>
<feature type="region of interest" description="Disordered" evidence="6">
    <location>
        <begin position="86"/>
        <end position="125"/>
    </location>
</feature>
<evidence type="ECO:0000256" key="5">
    <source>
        <dbReference type="ARBA" id="ARBA00023136"/>
    </source>
</evidence>
<evidence type="ECO:0000313" key="9">
    <source>
        <dbReference type="Proteomes" id="UP000054893"/>
    </source>
</evidence>
<reference evidence="8 9" key="1">
    <citation type="submission" date="2016-01" db="EMBL/GenBank/DDBJ databases">
        <authorList>
            <person name="Oliw E.H."/>
        </authorList>
    </citation>
    <scope>NUCLEOTIDE SEQUENCE [LARGE SCALE GENOMIC DNA]</scope>
    <source>
        <strain evidence="8">LMG 22029</strain>
    </source>
</reference>
<dbReference type="EMBL" id="FCOC02000001">
    <property type="protein sequence ID" value="SAL09560.1"/>
    <property type="molecule type" value="Genomic_DNA"/>
</dbReference>
<dbReference type="InterPro" id="IPR042217">
    <property type="entry name" value="T4SS_VirB10/TrbI"/>
</dbReference>
<feature type="transmembrane region" description="Helical" evidence="7">
    <location>
        <begin position="36"/>
        <end position="55"/>
    </location>
</feature>
<dbReference type="AlphaFoldDB" id="A0A158ESD4"/>
<name>A0A158ESD4_CABSO</name>
<dbReference type="OrthoDB" id="9766860at2"/>
<evidence type="ECO:0000256" key="4">
    <source>
        <dbReference type="ARBA" id="ARBA00022989"/>
    </source>
</evidence>
<dbReference type="Gene3D" id="2.40.128.260">
    <property type="entry name" value="Type IV secretion system, VirB10/TraB/TrbI"/>
    <property type="match status" value="1"/>
</dbReference>
<gene>
    <name evidence="8" type="ORF">AWB64_00164</name>
</gene>
<evidence type="ECO:0000256" key="3">
    <source>
        <dbReference type="ARBA" id="ARBA00022692"/>
    </source>
</evidence>
<protein>
    <submittedName>
        <fullName evidence="8">Conjugation TrbI family protein</fullName>
    </submittedName>
</protein>
<evidence type="ECO:0000256" key="7">
    <source>
        <dbReference type="SAM" id="Phobius"/>
    </source>
</evidence>
<dbReference type="CDD" id="cd16429">
    <property type="entry name" value="VirB10"/>
    <property type="match status" value="1"/>
</dbReference>
<dbReference type="InterPro" id="IPR005498">
    <property type="entry name" value="T4SS_VirB10/TraB/TrbI"/>
</dbReference>
<evidence type="ECO:0000256" key="6">
    <source>
        <dbReference type="SAM" id="MobiDB-lite"/>
    </source>
</evidence>
<evidence type="ECO:0000313" key="8">
    <source>
        <dbReference type="EMBL" id="SAL09560.1"/>
    </source>
</evidence>
<sequence>MGTTDHEAQPAPKVAPEGIALRAAPRAVTRLNRRTLAFSATLLAVAVAGASMWALQSKDRHGSGDKTNLYNVDRIAKADDLDQLPADYSKLPAKPAPASPPSVPQLGPPLPGDWGAASAMPPLPGGNVNPGPSAENIDRQRHADEIARSAVFFHTGSDAGKPDAVSASAGTTPMANAGAGAFNPMGAGRASTAAQPNDPTAIQNRQDQKEAFMAKGGDAATSNTGSLLAPASPYTVMSGTVIPAALVTGINSDLPGEIIAEVTQPIYDTATGHYLLIPQGSRLIGRYDSQVAFGQQRVLLVWLRLVLPDTSSIALDKLPGIDPAGYAGLEDGVDWHWGRILTGAVLSTMLGVGSELAVSNQGSANGNTVIALRDSSQDTANQVGQEITRRDLSIQPTLTVRPGFQVNVMVNKDLVLRPYQPLFVQRGPMP</sequence>
<dbReference type="GO" id="GO:0016020">
    <property type="term" value="C:membrane"/>
    <property type="evidence" value="ECO:0007669"/>
    <property type="project" value="UniProtKB-SubCell"/>
</dbReference>
<evidence type="ECO:0000256" key="1">
    <source>
        <dbReference type="ARBA" id="ARBA00004167"/>
    </source>
</evidence>
<organism evidence="8 9">
    <name type="scientific">Caballeronia sordidicola</name>
    <name type="common">Burkholderia sordidicola</name>
    <dbReference type="NCBI Taxonomy" id="196367"/>
    <lineage>
        <taxon>Bacteria</taxon>
        <taxon>Pseudomonadati</taxon>
        <taxon>Pseudomonadota</taxon>
        <taxon>Betaproteobacteria</taxon>
        <taxon>Burkholderiales</taxon>
        <taxon>Burkholderiaceae</taxon>
        <taxon>Caballeronia</taxon>
    </lineage>
</organism>